<dbReference type="SMART" id="SM00234">
    <property type="entry name" value="START"/>
    <property type="match status" value="1"/>
</dbReference>
<reference evidence="7" key="1">
    <citation type="submission" date="2015-04" db="UniProtKB">
        <authorList>
            <consortium name="EnsemblPlants"/>
        </authorList>
    </citation>
    <scope>IDENTIFICATION</scope>
    <source>
        <strain evidence="7">SL10</strain>
    </source>
</reference>
<proteinExistence type="predicted"/>
<dbReference type="Pfam" id="PF01852">
    <property type="entry name" value="START"/>
    <property type="match status" value="1"/>
</dbReference>
<keyword evidence="2" id="KW-0539">Nucleus</keyword>
<dbReference type="Gramene" id="ONIVA02G17540.1">
    <property type="protein sequence ID" value="ONIVA02G17540.1"/>
    <property type="gene ID" value="ONIVA02G17540"/>
</dbReference>
<accession>A0A0E0G6E3</accession>
<dbReference type="OMA" id="CKMNSAL"/>
<feature type="signal peptide" evidence="5">
    <location>
        <begin position="1"/>
        <end position="24"/>
    </location>
</feature>
<dbReference type="GO" id="GO:0008289">
    <property type="term" value="F:lipid binding"/>
    <property type="evidence" value="ECO:0007669"/>
    <property type="project" value="InterPro"/>
</dbReference>
<evidence type="ECO:0000256" key="4">
    <source>
        <dbReference type="SAM" id="Phobius"/>
    </source>
</evidence>
<feature type="domain" description="START" evidence="6">
    <location>
        <begin position="195"/>
        <end position="382"/>
    </location>
</feature>
<keyword evidence="4" id="KW-1133">Transmembrane helix</keyword>
<dbReference type="eggNOG" id="KOG2761">
    <property type="taxonomic scope" value="Eukaryota"/>
</dbReference>
<dbReference type="CDD" id="cd08870">
    <property type="entry name" value="START_STARD2_7-like"/>
    <property type="match status" value="1"/>
</dbReference>
<dbReference type="InterPro" id="IPR023393">
    <property type="entry name" value="START-like_dom_sf"/>
</dbReference>
<evidence type="ECO:0000313" key="8">
    <source>
        <dbReference type="Proteomes" id="UP000006591"/>
    </source>
</evidence>
<dbReference type="HOGENOM" id="CLU_054469_0_0_1"/>
<dbReference type="GO" id="GO:0005737">
    <property type="term" value="C:cytoplasm"/>
    <property type="evidence" value="ECO:0007669"/>
    <property type="project" value="UniProtKB-ARBA"/>
</dbReference>
<evidence type="ECO:0000256" key="5">
    <source>
        <dbReference type="SAM" id="SignalP"/>
    </source>
</evidence>
<evidence type="ECO:0000313" key="7">
    <source>
        <dbReference type="EnsemblPlants" id="ONIVA02G17540.1"/>
    </source>
</evidence>
<dbReference type="SUPFAM" id="SSF55961">
    <property type="entry name" value="Bet v1-like"/>
    <property type="match status" value="1"/>
</dbReference>
<dbReference type="PANTHER" id="PTHR19308:SF13">
    <property type="entry name" value="OS02G0468400 PROTEIN"/>
    <property type="match status" value="1"/>
</dbReference>
<dbReference type="FunFam" id="3.30.530.20:FF:000027">
    <property type="entry name" value="StAR-related lipid transfer protein 7, mitochondrial"/>
    <property type="match status" value="1"/>
</dbReference>
<reference evidence="7" key="2">
    <citation type="submission" date="2018-04" db="EMBL/GenBank/DDBJ databases">
        <title>OnivRS2 (Oryza nivara Reference Sequence Version 2).</title>
        <authorList>
            <person name="Zhang J."/>
            <person name="Kudrna D."/>
            <person name="Lee S."/>
            <person name="Talag J."/>
            <person name="Rajasekar S."/>
            <person name="Welchert J."/>
            <person name="Hsing Y.-I."/>
            <person name="Wing R.A."/>
        </authorList>
    </citation>
    <scope>NUCLEOTIDE SEQUENCE [LARGE SCALE GENOMIC DNA]</scope>
    <source>
        <strain evidence="7">SL10</strain>
    </source>
</reference>
<keyword evidence="4" id="KW-0472">Membrane</keyword>
<keyword evidence="8" id="KW-1185">Reference proteome</keyword>
<keyword evidence="4" id="KW-0812">Transmembrane</keyword>
<comment type="subcellular location">
    <subcellularLocation>
        <location evidence="1">Nucleus</location>
    </subcellularLocation>
</comment>
<evidence type="ECO:0000256" key="1">
    <source>
        <dbReference type="ARBA" id="ARBA00004123"/>
    </source>
</evidence>
<dbReference type="Gene3D" id="3.30.530.20">
    <property type="match status" value="1"/>
</dbReference>
<feature type="region of interest" description="Disordered" evidence="3">
    <location>
        <begin position="27"/>
        <end position="85"/>
    </location>
</feature>
<dbReference type="GO" id="GO:0005634">
    <property type="term" value="C:nucleus"/>
    <property type="evidence" value="ECO:0007669"/>
    <property type="project" value="UniProtKB-SubCell"/>
</dbReference>
<feature type="transmembrane region" description="Helical" evidence="4">
    <location>
        <begin position="113"/>
        <end position="132"/>
    </location>
</feature>
<keyword evidence="5" id="KW-0732">Signal</keyword>
<name>A0A0E0G6E3_ORYNI</name>
<feature type="region of interest" description="Disordered" evidence="3">
    <location>
        <begin position="408"/>
        <end position="441"/>
    </location>
</feature>
<dbReference type="STRING" id="4536.A0A0E0G6E3"/>
<evidence type="ECO:0000256" key="3">
    <source>
        <dbReference type="SAM" id="MobiDB-lite"/>
    </source>
</evidence>
<evidence type="ECO:0000259" key="6">
    <source>
        <dbReference type="PROSITE" id="PS50848"/>
    </source>
</evidence>
<feature type="compositionally biased region" description="Polar residues" evidence="3">
    <location>
        <begin position="428"/>
        <end position="441"/>
    </location>
</feature>
<dbReference type="InterPro" id="IPR002913">
    <property type="entry name" value="START_lipid-bd_dom"/>
</dbReference>
<feature type="chain" id="PRO_5002360187" description="START domain-containing protein" evidence="5">
    <location>
        <begin position="25"/>
        <end position="503"/>
    </location>
</feature>
<dbReference type="Proteomes" id="UP000006591">
    <property type="component" value="Chromosome 2"/>
</dbReference>
<sequence length="503" mass="55991">MPPFSSVPSLRLLLFFFFFFFSLAHPSSPFSSLSPPPRKEPTLLRSPTKRPRRSLADQRGSHARRANMAGATDSTPMAAGRAVPPPPEAAAPRLLLLGGGAELWRPVARGGGWATAAALLLLLASHLSVLLLRRLRLRRRLRPADAVSSSSAAAAAAVVTADSAPGSAAGMDGLVTEGDLRELVGNLGVAAREPEREGWQQVVAKGNDDVSYRVWCDKPMEGPPRYLSVTTYERCSTELLRDFYMDNEYRMEWDNTVIKHEQLQFDENSGIEIGRTIKKFPLLTPREYILAWRVWEGNDKSFYCLVKECEHPVAPRQRKFVRVQLLRSGWCIRKIPGRDACRITVLHHEDNGMNIEMAKLAFAKGIWNYICKMNSALRRYPQRNISSISILTMQRLTKKFPQALETDVDANHHPQGNTRANVVPSHFARTSSRQQPGKKSSRATIASGLLLIGSIVCLSRGRSNLGAQLAMAFFLKKAFKQDKGSSSQRSISRADVTEPRHLE</sequence>
<protein>
    <recommendedName>
        <fullName evidence="6">START domain-containing protein</fullName>
    </recommendedName>
</protein>
<dbReference type="AlphaFoldDB" id="A0A0E0G6E3"/>
<organism evidence="7">
    <name type="scientific">Oryza nivara</name>
    <name type="common">Indian wild rice</name>
    <name type="synonym">Oryza sativa f. spontanea</name>
    <dbReference type="NCBI Taxonomy" id="4536"/>
    <lineage>
        <taxon>Eukaryota</taxon>
        <taxon>Viridiplantae</taxon>
        <taxon>Streptophyta</taxon>
        <taxon>Embryophyta</taxon>
        <taxon>Tracheophyta</taxon>
        <taxon>Spermatophyta</taxon>
        <taxon>Magnoliopsida</taxon>
        <taxon>Liliopsida</taxon>
        <taxon>Poales</taxon>
        <taxon>Poaceae</taxon>
        <taxon>BOP clade</taxon>
        <taxon>Oryzoideae</taxon>
        <taxon>Oryzeae</taxon>
        <taxon>Oryzinae</taxon>
        <taxon>Oryza</taxon>
    </lineage>
</organism>
<dbReference type="PANTHER" id="PTHR19308">
    <property type="entry name" value="PHOSPHATIDYLCHOLINE TRANSFER PROTEIN"/>
    <property type="match status" value="1"/>
</dbReference>
<dbReference type="PROSITE" id="PS50848">
    <property type="entry name" value="START"/>
    <property type="match status" value="1"/>
</dbReference>
<dbReference type="EnsemblPlants" id="ONIVA02G17540.1">
    <property type="protein sequence ID" value="ONIVA02G17540.1"/>
    <property type="gene ID" value="ONIVA02G17540"/>
</dbReference>
<evidence type="ECO:0000256" key="2">
    <source>
        <dbReference type="ARBA" id="ARBA00023242"/>
    </source>
</evidence>
<dbReference type="InterPro" id="IPR051213">
    <property type="entry name" value="START_lipid_transfer"/>
</dbReference>